<dbReference type="Pfam" id="PF07885">
    <property type="entry name" value="Ion_trans_2"/>
    <property type="match status" value="1"/>
</dbReference>
<dbReference type="AlphaFoldDB" id="Q223W7"/>
<dbReference type="SUPFAM" id="SSF81324">
    <property type="entry name" value="Voltage-gated potassium channels"/>
    <property type="match status" value="1"/>
</dbReference>
<dbReference type="KEGG" id="tet:TTHERM_02587230"/>
<gene>
    <name evidence="2" type="ORF">TTHERM_02587230</name>
</gene>
<name>Q223W7_TETTS</name>
<dbReference type="PANTHER" id="PTHR47823:SF9">
    <property type="entry name" value="CHROMOSOME UNDETERMINED SCAFFOLD_10, WHOLE GENOME SHOTGUN SEQUENCE"/>
    <property type="match status" value="1"/>
</dbReference>
<evidence type="ECO:0000313" key="2">
    <source>
        <dbReference type="EMBL" id="EAR80583.2"/>
    </source>
</evidence>
<feature type="domain" description="Potassium channel" evidence="1">
    <location>
        <begin position="44"/>
        <end position="73"/>
    </location>
</feature>
<dbReference type="HOGENOM" id="CLU_2113874_0_0_1"/>
<protein>
    <submittedName>
        <fullName evidence="2">Cyclic nucleotide-binding domain protein</fullName>
    </submittedName>
</protein>
<dbReference type="RefSeq" id="XP_001028246.2">
    <property type="nucleotide sequence ID" value="XM_001028246.2"/>
</dbReference>
<organism evidence="2 3">
    <name type="scientific">Tetrahymena thermophila (strain SB210)</name>
    <dbReference type="NCBI Taxonomy" id="312017"/>
    <lineage>
        <taxon>Eukaryota</taxon>
        <taxon>Sar</taxon>
        <taxon>Alveolata</taxon>
        <taxon>Ciliophora</taxon>
        <taxon>Intramacronucleata</taxon>
        <taxon>Oligohymenophorea</taxon>
        <taxon>Hymenostomatida</taxon>
        <taxon>Tetrahymenina</taxon>
        <taxon>Tetrahymenidae</taxon>
        <taxon>Tetrahymena</taxon>
    </lineage>
</organism>
<evidence type="ECO:0000313" key="3">
    <source>
        <dbReference type="Proteomes" id="UP000009168"/>
    </source>
</evidence>
<dbReference type="Gene3D" id="1.10.287.70">
    <property type="match status" value="1"/>
</dbReference>
<dbReference type="OrthoDB" id="426293at2759"/>
<dbReference type="EMBL" id="GG662939">
    <property type="protein sequence ID" value="EAR80583.2"/>
    <property type="molecule type" value="Genomic_DNA"/>
</dbReference>
<proteinExistence type="predicted"/>
<dbReference type="InterPro" id="IPR013099">
    <property type="entry name" value="K_chnl_dom"/>
</dbReference>
<dbReference type="GeneID" id="7845387"/>
<dbReference type="InParanoid" id="Q223W7"/>
<accession>Q223W7</accession>
<evidence type="ECO:0000259" key="1">
    <source>
        <dbReference type="Pfam" id="PF07885"/>
    </source>
</evidence>
<keyword evidence="3" id="KW-1185">Reference proteome</keyword>
<reference evidence="3" key="1">
    <citation type="journal article" date="2006" name="PLoS Biol.">
        <title>Macronuclear genome sequence of the ciliate Tetrahymena thermophila, a model eukaryote.</title>
        <authorList>
            <person name="Eisen J.A."/>
            <person name="Coyne R.S."/>
            <person name="Wu M."/>
            <person name="Wu D."/>
            <person name="Thiagarajan M."/>
            <person name="Wortman J.R."/>
            <person name="Badger J.H."/>
            <person name="Ren Q."/>
            <person name="Amedeo P."/>
            <person name="Jones K.M."/>
            <person name="Tallon L.J."/>
            <person name="Delcher A.L."/>
            <person name="Salzberg S.L."/>
            <person name="Silva J.C."/>
            <person name="Haas B.J."/>
            <person name="Majoros W.H."/>
            <person name="Farzad M."/>
            <person name="Carlton J.M."/>
            <person name="Smith R.K. Jr."/>
            <person name="Garg J."/>
            <person name="Pearlman R.E."/>
            <person name="Karrer K.M."/>
            <person name="Sun L."/>
            <person name="Manning G."/>
            <person name="Elde N.C."/>
            <person name="Turkewitz A.P."/>
            <person name="Asai D.J."/>
            <person name="Wilkes D.E."/>
            <person name="Wang Y."/>
            <person name="Cai H."/>
            <person name="Collins K."/>
            <person name="Stewart B.A."/>
            <person name="Lee S.R."/>
            <person name="Wilamowska K."/>
            <person name="Weinberg Z."/>
            <person name="Ruzzo W.L."/>
            <person name="Wloga D."/>
            <person name="Gaertig J."/>
            <person name="Frankel J."/>
            <person name="Tsao C.-C."/>
            <person name="Gorovsky M.A."/>
            <person name="Keeling P.J."/>
            <person name="Waller R.F."/>
            <person name="Patron N.J."/>
            <person name="Cherry J.M."/>
            <person name="Stover N.A."/>
            <person name="Krieger C.J."/>
            <person name="del Toro C."/>
            <person name="Ryder H.F."/>
            <person name="Williamson S.C."/>
            <person name="Barbeau R.A."/>
            <person name="Hamilton E.P."/>
            <person name="Orias E."/>
        </authorList>
    </citation>
    <scope>NUCLEOTIDE SEQUENCE [LARGE SCALE GENOMIC DNA]</scope>
    <source>
        <strain evidence="3">SB210</strain>
    </source>
</reference>
<dbReference type="Proteomes" id="UP000009168">
    <property type="component" value="Unassembled WGS sequence"/>
</dbReference>
<sequence length="92" mass="10455">MKLIKLEILVITLAHVACCIFLKIGLENIQKGEMSWVIKAGFSTESLWDLYLQSLYYMIITICTIGYGDISPYQLSSLLIRNESISESEEAF</sequence>
<dbReference type="PANTHER" id="PTHR47823">
    <property type="entry name" value="ION_TRANS DOMAIN-CONTAINING PROTEIN"/>
    <property type="match status" value="1"/>
</dbReference>